<dbReference type="GO" id="GO:0043165">
    <property type="term" value="P:Gram-negative-bacterium-type cell outer membrane assembly"/>
    <property type="evidence" value="ECO:0007669"/>
    <property type="project" value="UniProtKB-UniRule"/>
</dbReference>
<dbReference type="RefSeq" id="WP_064031546.1">
    <property type="nucleotide sequence ID" value="NZ_LUUK01000225.1"/>
</dbReference>
<evidence type="ECO:0000256" key="2">
    <source>
        <dbReference type="HAMAP-Rule" id="MF_01411"/>
    </source>
</evidence>
<dbReference type="OrthoDB" id="9760225at2"/>
<sequence length="962" mass="107920" precursor="true">MNFRVHSISLALSLYTTSAVSAASNGAWNCEQSQSGEWTCLNQTPASGAPPQPQVIKTQPAPPATAQQAKPAPTEVKPEVVPVRQAEPKPVETEPAPIPQVAQPVPAVPPEREKVKVVEKAVSEAQKLRVKVNEPQKPAAEPVQAKSQTASSGTVPGWTCKTGDDKSGWNCNLVGADPKGEARPVSEVETELAATYWLTPTFSYQQERSFQTLRGEFDRDPWQNCSTWGSKKRKIKATSQEARDAATTDVTADFSEVYDGEVLNFAGNVDLTRADQHLIADKASYDTVAETLDAQGNVLYSEDQLALFSETASLSLGKDEARLRKALFVVPEAPFRGSADVVYRDSKSLSRYNEAAFTSCSPGNQDWIMHASRVKINRESGQGSAKNAWLEFKGVPVLYTPYISFPTDSRRLSGLLAPTWGTTQRNGFDASAPFYWNIAPNFDDIITLRYMSKRGEQIRNKFRYLTETSQGTFSAEFLPYDEIADKTRYSGSWQNKTIFTPNLSSTLNLNYVSDKTYFNDLNNALGFQDTRFLPSTAYLNYGISDFVFAAGIQHYQAVDKTITDAAMPYNVLPRINLNYSHVFEDLPISVAMDNQYSYFSHDVLVNAQRYNLAPAVALPIESDAGFLIPRLTGQYTQYQLSNQTNLGQASSVSRFLPIFSLDTGLTFEKELNFAGSPYIHTLEPRLFYLYIPRKDQSNIPIFDTSFLDTNFYSLFRENRFSGFDRIQDANQVTLAITSRYVDSTTGLEPLKVNLGQILYFQNRSVDLDYLTNNTKASASNTSNFIGELSGQLSRNWSYSTGLQWDPEYNRFARGQAMLKYRKPTNELLSLGYRYRRNPNDFVSNAQVSDPTLTINQTDVSFRLPLFGEWYGLGRWQYSLTFDKTTESFIGIEKENCCWRFRVIGRRYINAANNITVLNDPSTKPETAFFVQLELKGLSSFGDSVDTFLNTNLYGYRKASFFE</sequence>
<dbReference type="EMBL" id="LUUK01000225">
    <property type="protein sequence ID" value="OAI11946.1"/>
    <property type="molecule type" value="Genomic_DNA"/>
</dbReference>
<evidence type="ECO:0000256" key="1">
    <source>
        <dbReference type="ARBA" id="ARBA00023237"/>
    </source>
</evidence>
<comment type="caution">
    <text evidence="5">The sequence shown here is derived from an EMBL/GenBank/DDBJ whole genome shotgun (WGS) entry which is preliminary data.</text>
</comment>
<reference evidence="6" key="1">
    <citation type="submission" date="2016-03" db="EMBL/GenBank/DDBJ databases">
        <authorList>
            <person name="Heylen K."/>
            <person name="De Vos P."/>
            <person name="Vekeman B."/>
        </authorList>
    </citation>
    <scope>NUCLEOTIDE SEQUENCE [LARGE SCALE GENOMIC DNA]</scope>
    <source>
        <strain evidence="6">R-45383</strain>
    </source>
</reference>
<evidence type="ECO:0000256" key="3">
    <source>
        <dbReference type="SAM" id="MobiDB-lite"/>
    </source>
</evidence>
<dbReference type="GO" id="GO:1990351">
    <property type="term" value="C:transporter complex"/>
    <property type="evidence" value="ECO:0007669"/>
    <property type="project" value="TreeGrafter"/>
</dbReference>
<comment type="similarity">
    <text evidence="2">Belongs to the LptD family.</text>
</comment>
<proteinExistence type="inferred from homology"/>
<organism evidence="5 6">
    <name type="scientific">Methylomonas koyamae</name>
    <dbReference type="NCBI Taxonomy" id="702114"/>
    <lineage>
        <taxon>Bacteria</taxon>
        <taxon>Pseudomonadati</taxon>
        <taxon>Pseudomonadota</taxon>
        <taxon>Gammaproteobacteria</taxon>
        <taxon>Methylococcales</taxon>
        <taxon>Methylococcaceae</taxon>
        <taxon>Methylomonas</taxon>
    </lineage>
</organism>
<evidence type="ECO:0000313" key="6">
    <source>
        <dbReference type="Proteomes" id="UP000077628"/>
    </source>
</evidence>
<gene>
    <name evidence="2" type="primary">lptD</name>
    <name evidence="5" type="ORF">A1355_14945</name>
</gene>
<feature type="compositionally biased region" description="Polar residues" evidence="3">
    <location>
        <begin position="145"/>
        <end position="154"/>
    </location>
</feature>
<keyword evidence="2" id="KW-0472">Membrane</keyword>
<dbReference type="InterPro" id="IPR050218">
    <property type="entry name" value="LptD"/>
</dbReference>
<keyword evidence="1 2" id="KW-0998">Cell outer membrane</keyword>
<feature type="domain" description="LptD C-terminal" evidence="4">
    <location>
        <begin position="486"/>
        <end position="869"/>
    </location>
</feature>
<dbReference type="GO" id="GO:0009279">
    <property type="term" value="C:cell outer membrane"/>
    <property type="evidence" value="ECO:0007669"/>
    <property type="project" value="UniProtKB-SubCell"/>
</dbReference>
<feature type="compositionally biased region" description="Low complexity" evidence="3">
    <location>
        <begin position="64"/>
        <end position="74"/>
    </location>
</feature>
<feature type="region of interest" description="Disordered" evidence="3">
    <location>
        <begin position="42"/>
        <end position="80"/>
    </location>
</feature>
<feature type="signal peptide" evidence="2">
    <location>
        <begin position="1"/>
        <end position="22"/>
    </location>
</feature>
<dbReference type="PANTHER" id="PTHR30189:SF1">
    <property type="entry name" value="LPS-ASSEMBLY PROTEIN LPTD"/>
    <property type="match status" value="1"/>
</dbReference>
<comment type="caution">
    <text evidence="2">Lacks conserved residue(s) required for the propagation of feature annotation.</text>
</comment>
<dbReference type="Proteomes" id="UP000077628">
    <property type="component" value="Unassembled WGS sequence"/>
</dbReference>
<evidence type="ECO:0000259" key="4">
    <source>
        <dbReference type="Pfam" id="PF04453"/>
    </source>
</evidence>
<keyword evidence="2" id="KW-0732">Signal</keyword>
<feature type="region of interest" description="Disordered" evidence="3">
    <location>
        <begin position="132"/>
        <end position="157"/>
    </location>
</feature>
<comment type="function">
    <text evidence="2">Together with LptE, is involved in the assembly of lipopolysaccharide (LPS) at the surface of the outer membrane.</text>
</comment>
<dbReference type="Pfam" id="PF04453">
    <property type="entry name" value="LptD"/>
    <property type="match status" value="1"/>
</dbReference>
<name>A0A177N1W8_9GAMM</name>
<dbReference type="STRING" id="702114.A1355_14945"/>
<accession>A0A177N1W8</accession>
<evidence type="ECO:0000313" key="5">
    <source>
        <dbReference type="EMBL" id="OAI11946.1"/>
    </source>
</evidence>
<protein>
    <recommendedName>
        <fullName evidence="2">LPS-assembly protein LptD</fullName>
    </recommendedName>
</protein>
<dbReference type="PANTHER" id="PTHR30189">
    <property type="entry name" value="LPS-ASSEMBLY PROTEIN"/>
    <property type="match status" value="1"/>
</dbReference>
<dbReference type="GO" id="GO:0015920">
    <property type="term" value="P:lipopolysaccharide transport"/>
    <property type="evidence" value="ECO:0007669"/>
    <property type="project" value="InterPro"/>
</dbReference>
<dbReference type="InterPro" id="IPR020889">
    <property type="entry name" value="LipoPS_assembly_LptD"/>
</dbReference>
<comment type="subunit">
    <text evidence="2">Component of the lipopolysaccharide transport and assembly complex. Interacts with LptE and LptA.</text>
</comment>
<keyword evidence="6" id="KW-1185">Reference proteome</keyword>
<dbReference type="HAMAP" id="MF_01411">
    <property type="entry name" value="LPS_assembly_LptD"/>
    <property type="match status" value="1"/>
</dbReference>
<dbReference type="InterPro" id="IPR007543">
    <property type="entry name" value="LptD_C"/>
</dbReference>
<feature type="chain" id="PRO_5009002021" description="LPS-assembly protein LptD" evidence="2">
    <location>
        <begin position="23"/>
        <end position="962"/>
    </location>
</feature>
<comment type="subcellular location">
    <subcellularLocation>
        <location evidence="2">Cell outer membrane</location>
    </subcellularLocation>
</comment>
<dbReference type="AlphaFoldDB" id="A0A177N1W8"/>